<name>A0A562JJ25_9BACI</name>
<dbReference type="GeneID" id="65404967"/>
<proteinExistence type="predicted"/>
<evidence type="ECO:0000313" key="8">
    <source>
        <dbReference type="Proteomes" id="UP000318667"/>
    </source>
</evidence>
<dbReference type="GO" id="GO:0055091">
    <property type="term" value="P:phospholipid homeostasis"/>
    <property type="evidence" value="ECO:0007669"/>
    <property type="project" value="TreeGrafter"/>
</dbReference>
<reference evidence="7 8" key="1">
    <citation type="journal article" date="2015" name="Stand. Genomic Sci.">
        <title>Genomic Encyclopedia of Bacterial and Archaeal Type Strains, Phase III: the genomes of soil and plant-associated and newly described type strains.</title>
        <authorList>
            <person name="Whitman W.B."/>
            <person name="Woyke T."/>
            <person name="Klenk H.P."/>
            <person name="Zhou Y."/>
            <person name="Lilburn T.G."/>
            <person name="Beck B.J."/>
            <person name="De Vos P."/>
            <person name="Vandamme P."/>
            <person name="Eisen J.A."/>
            <person name="Garrity G."/>
            <person name="Hugenholtz P."/>
            <person name="Kyrpides N.C."/>
        </authorList>
    </citation>
    <scope>NUCLEOTIDE SEQUENCE [LARGE SCALE GENOMIC DNA]</scope>
    <source>
        <strain evidence="7 8">CGMCC 1.10115</strain>
    </source>
</reference>
<dbReference type="EMBL" id="VLKI01000013">
    <property type="protein sequence ID" value="TWH83108.1"/>
    <property type="molecule type" value="Genomic_DNA"/>
</dbReference>
<dbReference type="PANTHER" id="PTHR34697">
    <property type="entry name" value="PHOSPHATIDYLGLYCEROL LYSYLTRANSFERASE"/>
    <property type="match status" value="1"/>
</dbReference>
<dbReference type="AlphaFoldDB" id="A0A562JJ25"/>
<dbReference type="Pfam" id="PF09924">
    <property type="entry name" value="LPG_synthase_C"/>
    <property type="match status" value="1"/>
</dbReference>
<protein>
    <submittedName>
        <fullName evidence="7">Phosphatidylglycerol lysyltransferase</fullName>
    </submittedName>
</protein>
<keyword evidence="5" id="KW-0472">Membrane</keyword>
<evidence type="ECO:0000256" key="2">
    <source>
        <dbReference type="ARBA" id="ARBA00022475"/>
    </source>
</evidence>
<dbReference type="OrthoDB" id="145485at2"/>
<dbReference type="PANTHER" id="PTHR34697:SF2">
    <property type="entry name" value="PHOSPHATIDYLGLYCEROL LYSYLTRANSFERASE"/>
    <property type="match status" value="1"/>
</dbReference>
<dbReference type="InterPro" id="IPR051211">
    <property type="entry name" value="PG_lysyltransferase"/>
</dbReference>
<organism evidence="7 8">
    <name type="scientific">Cytobacillus oceanisediminis</name>
    <dbReference type="NCBI Taxonomy" id="665099"/>
    <lineage>
        <taxon>Bacteria</taxon>
        <taxon>Bacillati</taxon>
        <taxon>Bacillota</taxon>
        <taxon>Bacilli</taxon>
        <taxon>Bacillales</taxon>
        <taxon>Bacillaceae</taxon>
        <taxon>Cytobacillus</taxon>
    </lineage>
</organism>
<dbReference type="GO" id="GO:0005886">
    <property type="term" value="C:plasma membrane"/>
    <property type="evidence" value="ECO:0007669"/>
    <property type="project" value="UniProtKB-SubCell"/>
</dbReference>
<evidence type="ECO:0000256" key="1">
    <source>
        <dbReference type="ARBA" id="ARBA00004651"/>
    </source>
</evidence>
<keyword evidence="7" id="KW-0808">Transferase</keyword>
<evidence type="ECO:0000256" key="5">
    <source>
        <dbReference type="ARBA" id="ARBA00023136"/>
    </source>
</evidence>
<dbReference type="InterPro" id="IPR024320">
    <property type="entry name" value="LPG_synthase_C"/>
</dbReference>
<dbReference type="Proteomes" id="UP000318667">
    <property type="component" value="Unassembled WGS sequence"/>
</dbReference>
<comment type="subcellular location">
    <subcellularLocation>
        <location evidence="1">Cell membrane</location>
        <topology evidence="1">Multi-pass membrane protein</topology>
    </subcellularLocation>
</comment>
<evidence type="ECO:0000256" key="4">
    <source>
        <dbReference type="ARBA" id="ARBA00022989"/>
    </source>
</evidence>
<evidence type="ECO:0000256" key="3">
    <source>
        <dbReference type="ARBA" id="ARBA00022692"/>
    </source>
</evidence>
<keyword evidence="4" id="KW-1133">Transmembrane helix</keyword>
<gene>
    <name evidence="7" type="ORF">IQ19_03841</name>
</gene>
<dbReference type="GO" id="GO:0016755">
    <property type="term" value="F:aminoacyltransferase activity"/>
    <property type="evidence" value="ECO:0007669"/>
    <property type="project" value="TreeGrafter"/>
</dbReference>
<sequence>MIGMTLFFLFTIGFVNYFLYRDTKRFSSAYEELDLERIIPFLEEKGGNHLSHLIILQDKDVYWAQDGRVLIAYKKIGNKLVVLGDPIGEESSIQAAIREFNQYSKSIGLTPVFYQISPRFMHYYHDTGYRFLKLGEEAIVSLDKFTLEGKQGARLRTRLNKFNRNSYTFNVIHPPYSNDLLSELRVISDSWLGEQKEKGFSVVSFSEEYVSCFPIACVSDPEGNIVAFATLANDYKKTMTIDLMSEEVFRQPAWNDGCFIYSHF</sequence>
<dbReference type="RefSeq" id="WP_144544018.1">
    <property type="nucleotide sequence ID" value="NZ_CBCSDC010000013.1"/>
</dbReference>
<keyword evidence="8" id="KW-1185">Reference proteome</keyword>
<evidence type="ECO:0000313" key="7">
    <source>
        <dbReference type="EMBL" id="TWH83108.1"/>
    </source>
</evidence>
<keyword evidence="3" id="KW-0812">Transmembrane</keyword>
<comment type="caution">
    <text evidence="7">The sequence shown here is derived from an EMBL/GenBank/DDBJ whole genome shotgun (WGS) entry which is preliminary data.</text>
</comment>
<evidence type="ECO:0000259" key="6">
    <source>
        <dbReference type="Pfam" id="PF09924"/>
    </source>
</evidence>
<keyword evidence="2" id="KW-1003">Cell membrane</keyword>
<accession>A0A562JJ25</accession>
<feature type="domain" description="Phosphatidylglycerol lysyltransferase C-terminal" evidence="6">
    <location>
        <begin position="42"/>
        <end position="244"/>
    </location>
</feature>